<proteinExistence type="predicted"/>
<evidence type="ECO:0000256" key="2">
    <source>
        <dbReference type="SAM" id="SignalP"/>
    </source>
</evidence>
<feature type="region of interest" description="Disordered" evidence="1">
    <location>
        <begin position="33"/>
        <end position="57"/>
    </location>
</feature>
<feature type="compositionally biased region" description="Low complexity" evidence="1">
    <location>
        <begin position="40"/>
        <end position="57"/>
    </location>
</feature>
<evidence type="ECO:0000313" key="3">
    <source>
        <dbReference type="EMBL" id="GMA85491.1"/>
    </source>
</evidence>
<organism evidence="3 4">
    <name type="scientific">Angustibacter aerolatus</name>
    <dbReference type="NCBI Taxonomy" id="1162965"/>
    <lineage>
        <taxon>Bacteria</taxon>
        <taxon>Bacillati</taxon>
        <taxon>Actinomycetota</taxon>
        <taxon>Actinomycetes</taxon>
        <taxon>Kineosporiales</taxon>
        <taxon>Kineosporiaceae</taxon>
    </lineage>
</organism>
<evidence type="ECO:0000313" key="4">
    <source>
        <dbReference type="Proteomes" id="UP001157017"/>
    </source>
</evidence>
<gene>
    <name evidence="3" type="ORF">GCM10025868_07410</name>
</gene>
<keyword evidence="2" id="KW-0732">Signal</keyword>
<protein>
    <recommendedName>
        <fullName evidence="5">PknH-like extracellular domain-containing protein</fullName>
    </recommendedName>
</protein>
<sequence length="231" mass="23897">MGHVARLGRLVVVTALLGAVCACGTGGPATEGVAGAAGDAQPSGSPTGSPGAGQGATTSEALQPLLVDATRLPDGFRESTGQAAPGYRMTLCGVDLEPRPPAETATRRFARSGVGPFVEQRVRRYGDDSQAEVLVAMRQALRSCGETSATDPASGASTTMRVRPLQLRQFADDSVAWHQEAVDRPVPTDVVLMRRGRTVVLVTSYTLGRVGDVGVVEQAATAAEALLRDAE</sequence>
<name>A0ABQ6JFE4_9ACTN</name>
<accession>A0ABQ6JFE4</accession>
<feature type="signal peptide" evidence="2">
    <location>
        <begin position="1"/>
        <end position="24"/>
    </location>
</feature>
<evidence type="ECO:0000256" key="1">
    <source>
        <dbReference type="SAM" id="MobiDB-lite"/>
    </source>
</evidence>
<feature type="chain" id="PRO_5046772948" description="PknH-like extracellular domain-containing protein" evidence="2">
    <location>
        <begin position="25"/>
        <end position="231"/>
    </location>
</feature>
<dbReference type="Proteomes" id="UP001157017">
    <property type="component" value="Unassembled WGS sequence"/>
</dbReference>
<reference evidence="4" key="1">
    <citation type="journal article" date="2019" name="Int. J. Syst. Evol. Microbiol.">
        <title>The Global Catalogue of Microorganisms (GCM) 10K type strain sequencing project: providing services to taxonomists for standard genome sequencing and annotation.</title>
        <authorList>
            <consortium name="The Broad Institute Genomics Platform"/>
            <consortium name="The Broad Institute Genome Sequencing Center for Infectious Disease"/>
            <person name="Wu L."/>
            <person name="Ma J."/>
        </authorList>
    </citation>
    <scope>NUCLEOTIDE SEQUENCE [LARGE SCALE GENOMIC DNA]</scope>
    <source>
        <strain evidence="4">NBRC 108730</strain>
    </source>
</reference>
<evidence type="ECO:0008006" key="5">
    <source>
        <dbReference type="Google" id="ProtNLM"/>
    </source>
</evidence>
<comment type="caution">
    <text evidence="3">The sequence shown here is derived from an EMBL/GenBank/DDBJ whole genome shotgun (WGS) entry which is preliminary data.</text>
</comment>
<dbReference type="PROSITE" id="PS51257">
    <property type="entry name" value="PROKAR_LIPOPROTEIN"/>
    <property type="match status" value="1"/>
</dbReference>
<dbReference type="EMBL" id="BSUZ01000001">
    <property type="protein sequence ID" value="GMA85491.1"/>
    <property type="molecule type" value="Genomic_DNA"/>
</dbReference>
<keyword evidence="4" id="KW-1185">Reference proteome</keyword>